<keyword evidence="3" id="KW-1185">Reference proteome</keyword>
<dbReference type="PANTHER" id="PTHR21381">
    <property type="entry name" value="ZGC:162297"/>
    <property type="match status" value="1"/>
</dbReference>
<dbReference type="NCBIfam" id="TIGR00259">
    <property type="entry name" value="thylakoid_BtpA"/>
    <property type="match status" value="1"/>
</dbReference>
<evidence type="ECO:0008006" key="4">
    <source>
        <dbReference type="Google" id="ProtNLM"/>
    </source>
</evidence>
<sequence>MKENIVMSTLLEKHYATFGSSCPIIGCLHMQALPGTPFSDSKITLKNQIERLKRDAYTLQDAGFDAVVFANEGDRPYITPVGFDTVANYVRIATEVIEELSIPYGCGVLIDPFATLAAAKALEAKFVRTYVTGSYEGLFGSQKFNPGEIFRYQKQIEATDVRVYTYFEPHAGTCLDVRSSEEMLEAGIANLPIAGALFGGAHAGLPPEASHIVRLKEEFTEVPLIIGSGGTAENISKLLPHADGVIVGTSIKKDGILWNNVDPVRAKRFVKAAKNL</sequence>
<proteinExistence type="inferred from homology"/>
<name>A0ABR5Q145_9ACTN</name>
<dbReference type="SUPFAM" id="SSF51366">
    <property type="entry name" value="Ribulose-phoshate binding barrel"/>
    <property type="match status" value="1"/>
</dbReference>
<organism evidence="2 3">
    <name type="scientific">Lancefieldella rimae</name>
    <dbReference type="NCBI Taxonomy" id="1383"/>
    <lineage>
        <taxon>Bacteria</taxon>
        <taxon>Bacillati</taxon>
        <taxon>Actinomycetota</taxon>
        <taxon>Coriobacteriia</taxon>
        <taxon>Coriobacteriales</taxon>
        <taxon>Atopobiaceae</taxon>
        <taxon>Lancefieldella</taxon>
    </lineage>
</organism>
<evidence type="ECO:0000313" key="2">
    <source>
        <dbReference type="EMBL" id="KRO02984.1"/>
    </source>
</evidence>
<protein>
    <recommendedName>
        <fullName evidence="4">BtpA/SgcQ family protein</fullName>
    </recommendedName>
</protein>
<dbReference type="PANTHER" id="PTHR21381:SF3">
    <property type="entry name" value="SGC REGION PROTEIN SGCQ-RELATED"/>
    <property type="match status" value="1"/>
</dbReference>
<evidence type="ECO:0000313" key="3">
    <source>
        <dbReference type="Proteomes" id="UP000051927"/>
    </source>
</evidence>
<dbReference type="InterPro" id="IPR011060">
    <property type="entry name" value="RibuloseP-bd_barrel"/>
</dbReference>
<dbReference type="InterPro" id="IPR005137">
    <property type="entry name" value="BtpA"/>
</dbReference>
<accession>A0ABR5Q145</accession>
<evidence type="ECO:0000256" key="1">
    <source>
        <dbReference type="ARBA" id="ARBA00006007"/>
    </source>
</evidence>
<comment type="caution">
    <text evidence="2">The sequence shown here is derived from an EMBL/GenBank/DDBJ whole genome shotgun (WGS) entry which is preliminary data.</text>
</comment>
<reference evidence="2 3" key="1">
    <citation type="journal article" date="2015" name="Genome Announc.">
        <title>Expanding the biotechnology potential of lactobacilli through comparative genomics of 213 strains and associated genera.</title>
        <authorList>
            <person name="Sun Z."/>
            <person name="Harris H.M."/>
            <person name="McCann A."/>
            <person name="Guo C."/>
            <person name="Argimon S."/>
            <person name="Zhang W."/>
            <person name="Yang X."/>
            <person name="Jeffery I.B."/>
            <person name="Cooney J.C."/>
            <person name="Kagawa T.F."/>
            <person name="Liu W."/>
            <person name="Song Y."/>
            <person name="Salvetti E."/>
            <person name="Wrobel A."/>
            <person name="Rasinkangas P."/>
            <person name="Parkhill J."/>
            <person name="Rea M.C."/>
            <person name="O'Sullivan O."/>
            <person name="Ritari J."/>
            <person name="Douillard F.P."/>
            <person name="Paul Ross R."/>
            <person name="Yang R."/>
            <person name="Briner A.E."/>
            <person name="Felis G.E."/>
            <person name="de Vos W.M."/>
            <person name="Barrangou R."/>
            <person name="Klaenhammer T.R."/>
            <person name="Caufield P.W."/>
            <person name="Cui Y."/>
            <person name="Zhang H."/>
            <person name="O'Toole P.W."/>
        </authorList>
    </citation>
    <scope>NUCLEOTIDE SEQUENCE [LARGE SCALE GENOMIC DNA]</scope>
    <source>
        <strain evidence="2 3">DSM 7090</strain>
    </source>
</reference>
<gene>
    <name evidence="2" type="ORF">IV60_GL000158</name>
</gene>
<dbReference type="Pfam" id="PF03437">
    <property type="entry name" value="BtpA"/>
    <property type="match status" value="1"/>
</dbReference>
<dbReference type="EMBL" id="JQCP01000001">
    <property type="protein sequence ID" value="KRO02984.1"/>
    <property type="molecule type" value="Genomic_DNA"/>
</dbReference>
<dbReference type="Proteomes" id="UP000051927">
    <property type="component" value="Unassembled WGS sequence"/>
</dbReference>
<comment type="similarity">
    <text evidence="1">Belongs to the BtpA family.</text>
</comment>